<gene>
    <name evidence="1" type="ORF">EDD69_12226</name>
</gene>
<evidence type="ECO:0000313" key="1">
    <source>
        <dbReference type="EMBL" id="TCL44913.1"/>
    </source>
</evidence>
<dbReference type="PANTHER" id="PTHR46523:SF1">
    <property type="entry name" value="DCTP PYROPHOSPHATASE 1"/>
    <property type="match status" value="1"/>
</dbReference>
<dbReference type="GO" id="GO:0009143">
    <property type="term" value="P:nucleoside triphosphate catabolic process"/>
    <property type="evidence" value="ECO:0007669"/>
    <property type="project" value="InterPro"/>
</dbReference>
<reference evidence="1 2" key="1">
    <citation type="submission" date="2019-03" db="EMBL/GenBank/DDBJ databases">
        <title>Genomic Encyclopedia of Type Strains, Phase IV (KMG-IV): sequencing the most valuable type-strain genomes for metagenomic binning, comparative biology and taxonomic classification.</title>
        <authorList>
            <person name="Goeker M."/>
        </authorList>
    </citation>
    <scope>NUCLEOTIDE SEQUENCE [LARGE SCALE GENOMIC DNA]</scope>
    <source>
        <strain evidence="1 2">DSM 24979</strain>
    </source>
</reference>
<dbReference type="AlphaFoldDB" id="A0A4R1QB89"/>
<dbReference type="GO" id="GO:0047429">
    <property type="term" value="F:nucleoside triphosphate diphosphatase activity"/>
    <property type="evidence" value="ECO:0007669"/>
    <property type="project" value="InterPro"/>
</dbReference>
<dbReference type="InterPro" id="IPR025984">
    <property type="entry name" value="DCTPP"/>
</dbReference>
<sequence>MKHLQQKIIEFRDARNWKQFHTPKDLAISLSLEAGEFLENFQWKSSEEAVRENFENMKDELADVVIYALLLAHELGIDLEEAIINKIKKNEQKYPIEKSFGSKKKYTELE</sequence>
<keyword evidence="2" id="KW-1185">Reference proteome</keyword>
<dbReference type="Proteomes" id="UP000295658">
    <property type="component" value="Unassembled WGS sequence"/>
</dbReference>
<dbReference type="SUPFAM" id="SSF101386">
    <property type="entry name" value="all-alpha NTP pyrophosphatases"/>
    <property type="match status" value="1"/>
</dbReference>
<organism evidence="1 2">
    <name type="scientific">Thermolongibacillus altinsuensis</name>
    <dbReference type="NCBI Taxonomy" id="575256"/>
    <lineage>
        <taxon>Bacteria</taxon>
        <taxon>Bacillati</taxon>
        <taxon>Bacillota</taxon>
        <taxon>Bacilli</taxon>
        <taxon>Bacillales</taxon>
        <taxon>Anoxybacillaceae</taxon>
        <taxon>Thermolongibacillus</taxon>
    </lineage>
</organism>
<comment type="caution">
    <text evidence="1">The sequence shown here is derived from an EMBL/GenBank/DDBJ whole genome shotgun (WGS) entry which is preliminary data.</text>
</comment>
<dbReference type="InterPro" id="IPR052555">
    <property type="entry name" value="dCTP_Pyrophosphatase"/>
</dbReference>
<evidence type="ECO:0000313" key="2">
    <source>
        <dbReference type="Proteomes" id="UP000295658"/>
    </source>
</evidence>
<dbReference type="PANTHER" id="PTHR46523">
    <property type="entry name" value="DCTP PYROPHOSPHATASE 1"/>
    <property type="match status" value="1"/>
</dbReference>
<protein>
    <submittedName>
        <fullName evidence="1">NTP pyrophosphatase (Non-canonical NTP hydrolase)</fullName>
    </submittedName>
</protein>
<dbReference type="OrthoDB" id="9791898at2"/>
<accession>A0A4R1QB89</accession>
<dbReference type="PIRSF" id="PIRSF029826">
    <property type="entry name" value="UCP029826_pph"/>
    <property type="match status" value="1"/>
</dbReference>
<dbReference type="RefSeq" id="WP_132949579.1">
    <property type="nucleotide sequence ID" value="NZ_SLUL01000022.1"/>
</dbReference>
<keyword evidence="1" id="KW-0378">Hydrolase</keyword>
<proteinExistence type="predicted"/>
<dbReference type="CDD" id="cd11537">
    <property type="entry name" value="NTP-PPase_RS21-C6_like"/>
    <property type="match status" value="1"/>
</dbReference>
<dbReference type="Pfam" id="PF12643">
    <property type="entry name" value="MazG-like"/>
    <property type="match status" value="1"/>
</dbReference>
<dbReference type="Gene3D" id="1.10.287.1080">
    <property type="entry name" value="MazG-like"/>
    <property type="match status" value="1"/>
</dbReference>
<dbReference type="EMBL" id="SLUL01000022">
    <property type="protein sequence ID" value="TCL44913.1"/>
    <property type="molecule type" value="Genomic_DNA"/>
</dbReference>
<name>A0A4R1QB89_9BACL</name>